<evidence type="ECO:0000259" key="4">
    <source>
        <dbReference type="PROSITE" id="PS50069"/>
    </source>
</evidence>
<evidence type="ECO:0000313" key="6">
    <source>
        <dbReference type="Proteomes" id="UP000192578"/>
    </source>
</evidence>
<evidence type="ECO:0000313" key="5">
    <source>
        <dbReference type="EMBL" id="OQV25357.1"/>
    </source>
</evidence>
<dbReference type="SMART" id="SM00182">
    <property type="entry name" value="CULLIN"/>
    <property type="match status" value="1"/>
</dbReference>
<dbReference type="Gene3D" id="3.30.230.130">
    <property type="entry name" value="Cullin, Chain C, Domain 2"/>
    <property type="match status" value="1"/>
</dbReference>
<reference evidence="6" key="1">
    <citation type="submission" date="2017-01" db="EMBL/GenBank/DDBJ databases">
        <title>Comparative genomics of anhydrobiosis in the tardigrade Hypsibius dujardini.</title>
        <authorList>
            <person name="Yoshida Y."/>
            <person name="Koutsovoulos G."/>
            <person name="Laetsch D."/>
            <person name="Stevens L."/>
            <person name="Kumar S."/>
            <person name="Horikawa D."/>
            <person name="Ishino K."/>
            <person name="Komine S."/>
            <person name="Tomita M."/>
            <person name="Blaxter M."/>
            <person name="Arakawa K."/>
        </authorList>
    </citation>
    <scope>NUCLEOTIDE SEQUENCE [LARGE SCALE GENOMIC DNA]</scope>
    <source>
        <strain evidence="6">Z151</strain>
    </source>
</reference>
<dbReference type="InterPro" id="IPR016159">
    <property type="entry name" value="Cullin_repeat-like_dom_sf"/>
</dbReference>
<accession>A0A1W0XD08</accession>
<dbReference type="EMBL" id="MTYJ01000003">
    <property type="protein sequence ID" value="OQV25357.1"/>
    <property type="molecule type" value="Genomic_DNA"/>
</dbReference>
<dbReference type="Pfam" id="PF00888">
    <property type="entry name" value="Cullin"/>
    <property type="match status" value="2"/>
</dbReference>
<dbReference type="InterPro" id="IPR036317">
    <property type="entry name" value="Cullin_homology_sf"/>
</dbReference>
<comment type="caution">
    <text evidence="5">The sequence shown here is derived from an EMBL/GenBank/DDBJ whole genome shotgun (WGS) entry which is preliminary data.</text>
</comment>
<name>A0A1W0XD08_HYPEX</name>
<evidence type="ECO:0000256" key="2">
    <source>
        <dbReference type="PROSITE-ProRule" id="PRU00330"/>
    </source>
</evidence>
<sequence length="647" mass="73343">MLLIDWLIDCTFAKLGQSLTLLFKQKIITPQEYMKVYTIIYDYCASPCDCGSRATGYCTCSKDGKTSRPALLYKEINRQVLTYLAEVVKELSVMTGEELVTGYYELWHDFQFCAKAIHGMCLYLNENWLATKRLTDEAEHDTIYMVCLKNWKQQVHAPLEAQLTWAVLETIAADRNGSFVSTQTVDAVRKTVDGLVDLDSKLTYLVGDPPGPEMPDERVRTLSEVYKSTIHTPFLADSLRHYTAKIIKERISPNQALDRYILQVYVLLTAEELRCTKYLHESTRDPLMQLLVDLLIFNPKATLFPTTARDKAQLGGDPKTFVTAIWEAFDRNQKILEGVRQHQRFFSTTLDKVFWTTLNTNAVPKQAGTVVISPAELIARYCDALLKKGTTPVTGGALEASLSRVGKILRYLEDREAFQKHHRLLLSKRLLFGLSWGPEYEYSLLQKIKVWCSAGYDAKLQAMLQDVVASREVSELFAADYARDHALGYDFSVQALRDGAWPLTKPSPLNIPIELERPLIAFREYYQTKYSRKITWNFPYSRCEISTNCFSSNYILQGSAYHAAILMCYETGDDFTVDAILTILGCEQGPLTAPLLRLLRLGILLAVNATGQSVPDQLIISNTTAIKLNLAFKSSKQRINLNAPLRR</sequence>
<dbReference type="Gene3D" id="1.20.1310.10">
    <property type="entry name" value="Cullin Repeats"/>
    <property type="match status" value="3"/>
</dbReference>
<gene>
    <name evidence="5" type="ORF">BV898_01036</name>
</gene>
<evidence type="ECO:0000256" key="1">
    <source>
        <dbReference type="ARBA" id="ARBA00006019"/>
    </source>
</evidence>
<dbReference type="PROSITE" id="PS50069">
    <property type="entry name" value="CULLIN_2"/>
    <property type="match status" value="1"/>
</dbReference>
<comment type="similarity">
    <text evidence="1 2 3">Belongs to the cullin family.</text>
</comment>
<dbReference type="AlphaFoldDB" id="A0A1W0XD08"/>
<protein>
    <submittedName>
        <fullName evidence="5">Cullin-1</fullName>
    </submittedName>
</protein>
<dbReference type="Proteomes" id="UP000192578">
    <property type="component" value="Unassembled WGS sequence"/>
</dbReference>
<dbReference type="PANTHER" id="PTHR11932">
    <property type="entry name" value="CULLIN"/>
    <property type="match status" value="1"/>
</dbReference>
<dbReference type="InterPro" id="IPR059120">
    <property type="entry name" value="Cullin-like_AB"/>
</dbReference>
<dbReference type="GO" id="GO:0006511">
    <property type="term" value="P:ubiquitin-dependent protein catabolic process"/>
    <property type="evidence" value="ECO:0007669"/>
    <property type="project" value="InterPro"/>
</dbReference>
<proteinExistence type="inferred from homology"/>
<keyword evidence="6" id="KW-1185">Reference proteome</keyword>
<dbReference type="OrthoDB" id="27073at2759"/>
<dbReference type="InterPro" id="IPR045093">
    <property type="entry name" value="Cullin"/>
</dbReference>
<feature type="domain" description="Cullin family profile" evidence="4">
    <location>
        <begin position="373"/>
        <end position="599"/>
    </location>
</feature>
<dbReference type="InterPro" id="IPR001373">
    <property type="entry name" value="Cullin_N"/>
</dbReference>
<evidence type="ECO:0000256" key="3">
    <source>
        <dbReference type="RuleBase" id="RU003829"/>
    </source>
</evidence>
<dbReference type="SUPFAM" id="SSF75632">
    <property type="entry name" value="Cullin homology domain"/>
    <property type="match status" value="1"/>
</dbReference>
<dbReference type="GO" id="GO:0031625">
    <property type="term" value="F:ubiquitin protein ligase binding"/>
    <property type="evidence" value="ECO:0007669"/>
    <property type="project" value="InterPro"/>
</dbReference>
<dbReference type="Pfam" id="PF26557">
    <property type="entry name" value="Cullin_AB"/>
    <property type="match status" value="1"/>
</dbReference>
<dbReference type="InterPro" id="IPR016158">
    <property type="entry name" value="Cullin_homology"/>
</dbReference>
<organism evidence="5 6">
    <name type="scientific">Hypsibius exemplaris</name>
    <name type="common">Freshwater tardigrade</name>
    <dbReference type="NCBI Taxonomy" id="2072580"/>
    <lineage>
        <taxon>Eukaryota</taxon>
        <taxon>Metazoa</taxon>
        <taxon>Ecdysozoa</taxon>
        <taxon>Tardigrada</taxon>
        <taxon>Eutardigrada</taxon>
        <taxon>Parachela</taxon>
        <taxon>Hypsibioidea</taxon>
        <taxon>Hypsibiidae</taxon>
        <taxon>Hypsibius</taxon>
    </lineage>
</organism>
<dbReference type="SUPFAM" id="SSF74788">
    <property type="entry name" value="Cullin repeat-like"/>
    <property type="match status" value="1"/>
</dbReference>